<dbReference type="AlphaFoldDB" id="A0A0N4YSN4"/>
<keyword evidence="11" id="KW-1185">Reference proteome</keyword>
<dbReference type="Pfam" id="PF07885">
    <property type="entry name" value="Ion_trans_2"/>
    <property type="match status" value="1"/>
</dbReference>
<dbReference type="OMA" id="MLEIEAC"/>
<keyword evidence="2" id="KW-0813">Transport</keyword>
<organism evidence="12">
    <name type="scientific">Nippostrongylus brasiliensis</name>
    <name type="common">Rat hookworm</name>
    <dbReference type="NCBI Taxonomy" id="27835"/>
    <lineage>
        <taxon>Eukaryota</taxon>
        <taxon>Metazoa</taxon>
        <taxon>Ecdysozoa</taxon>
        <taxon>Nematoda</taxon>
        <taxon>Chromadorea</taxon>
        <taxon>Rhabditida</taxon>
        <taxon>Rhabditina</taxon>
        <taxon>Rhabditomorpha</taxon>
        <taxon>Strongyloidea</taxon>
        <taxon>Heligmosomidae</taxon>
        <taxon>Nippostrongylus</taxon>
    </lineage>
</organism>
<keyword evidence="6 8" id="KW-0472">Membrane</keyword>
<feature type="transmembrane region" description="Helical" evidence="8">
    <location>
        <begin position="49"/>
        <end position="66"/>
    </location>
</feature>
<evidence type="ECO:0000256" key="5">
    <source>
        <dbReference type="ARBA" id="ARBA00023065"/>
    </source>
</evidence>
<keyword evidence="7" id="KW-0407">Ion channel</keyword>
<dbReference type="GO" id="GO:0022841">
    <property type="term" value="F:potassium ion leak channel activity"/>
    <property type="evidence" value="ECO:0007669"/>
    <property type="project" value="TreeGrafter"/>
</dbReference>
<dbReference type="PANTHER" id="PTHR11003">
    <property type="entry name" value="POTASSIUM CHANNEL, SUBFAMILY K"/>
    <property type="match status" value="1"/>
</dbReference>
<reference evidence="12" key="1">
    <citation type="submission" date="2017-02" db="UniProtKB">
        <authorList>
            <consortium name="WormBaseParasite"/>
        </authorList>
    </citation>
    <scope>IDENTIFICATION</scope>
</reference>
<feature type="domain" description="Potassium channel" evidence="9">
    <location>
        <begin position="22"/>
        <end position="97"/>
    </location>
</feature>
<evidence type="ECO:0000313" key="12">
    <source>
        <dbReference type="WBParaSite" id="NBR_0002025601-mRNA-1"/>
    </source>
</evidence>
<protein>
    <submittedName>
        <fullName evidence="12">Ion_trans_2 domain-containing protein</fullName>
    </submittedName>
</protein>
<reference evidence="10 11" key="2">
    <citation type="submission" date="2018-11" db="EMBL/GenBank/DDBJ databases">
        <authorList>
            <consortium name="Pathogen Informatics"/>
        </authorList>
    </citation>
    <scope>NUCLEOTIDE SEQUENCE [LARGE SCALE GENOMIC DNA]</scope>
</reference>
<evidence type="ECO:0000256" key="1">
    <source>
        <dbReference type="ARBA" id="ARBA00004141"/>
    </source>
</evidence>
<dbReference type="SUPFAM" id="SSF81324">
    <property type="entry name" value="Voltage-gated potassium channels"/>
    <property type="match status" value="1"/>
</dbReference>
<evidence type="ECO:0000256" key="6">
    <source>
        <dbReference type="ARBA" id="ARBA00023136"/>
    </source>
</evidence>
<dbReference type="EMBL" id="UYSL01024959">
    <property type="protein sequence ID" value="VDL83994.1"/>
    <property type="molecule type" value="Genomic_DNA"/>
</dbReference>
<evidence type="ECO:0000313" key="10">
    <source>
        <dbReference type="EMBL" id="VDL83994.1"/>
    </source>
</evidence>
<evidence type="ECO:0000259" key="9">
    <source>
        <dbReference type="Pfam" id="PF07885"/>
    </source>
</evidence>
<evidence type="ECO:0000256" key="3">
    <source>
        <dbReference type="ARBA" id="ARBA00022692"/>
    </source>
</evidence>
<dbReference type="GO" id="GO:0030322">
    <property type="term" value="P:stabilization of membrane potential"/>
    <property type="evidence" value="ECO:0007669"/>
    <property type="project" value="TreeGrafter"/>
</dbReference>
<keyword evidence="5" id="KW-0406">Ion transport</keyword>
<feature type="transmembrane region" description="Helical" evidence="8">
    <location>
        <begin position="12"/>
        <end position="37"/>
    </location>
</feature>
<dbReference type="GO" id="GO:0015271">
    <property type="term" value="F:outward rectifier potassium channel activity"/>
    <property type="evidence" value="ECO:0007669"/>
    <property type="project" value="TreeGrafter"/>
</dbReference>
<dbReference type="Proteomes" id="UP000271162">
    <property type="component" value="Unassembled WGS sequence"/>
</dbReference>
<evidence type="ECO:0000256" key="2">
    <source>
        <dbReference type="ARBA" id="ARBA00022448"/>
    </source>
</evidence>
<gene>
    <name evidence="10" type="ORF">NBR_LOCUS20257</name>
</gene>
<keyword evidence="3 8" id="KW-0812">Transmembrane</keyword>
<dbReference type="Gene3D" id="1.10.287.70">
    <property type="match status" value="1"/>
</dbReference>
<evidence type="ECO:0000256" key="7">
    <source>
        <dbReference type="ARBA" id="ARBA00023303"/>
    </source>
</evidence>
<dbReference type="WBParaSite" id="NBR_0002025601-mRNA-1">
    <property type="protein sequence ID" value="NBR_0002025601-mRNA-1"/>
    <property type="gene ID" value="NBR_0002025601"/>
</dbReference>
<evidence type="ECO:0000256" key="4">
    <source>
        <dbReference type="ARBA" id="ARBA00022989"/>
    </source>
</evidence>
<dbReference type="STRING" id="27835.A0A0N4YSN4"/>
<proteinExistence type="predicted"/>
<dbReference type="GO" id="GO:0005886">
    <property type="term" value="C:plasma membrane"/>
    <property type="evidence" value="ECO:0007669"/>
    <property type="project" value="TreeGrafter"/>
</dbReference>
<dbReference type="PANTHER" id="PTHR11003:SF240">
    <property type="entry name" value="POTASSIUM CHANNEL DOMAIN-CONTAINING PROTEIN"/>
    <property type="match status" value="1"/>
</dbReference>
<sequence length="122" mass="14016">MLEIEACERRDLKIFDLPLVVGFSLIFGWVLICSMVLSVWDQKWTMLESFYFFFISLSTVGLGDLVPSSPRLLITMFGFILIGLSLVSMVINLLQTKVDSNYRTFFPTFLNLLLMTLSCINR</sequence>
<keyword evidence="4 8" id="KW-1133">Transmembrane helix</keyword>
<evidence type="ECO:0000256" key="8">
    <source>
        <dbReference type="SAM" id="Phobius"/>
    </source>
</evidence>
<feature type="transmembrane region" description="Helical" evidence="8">
    <location>
        <begin position="73"/>
        <end position="94"/>
    </location>
</feature>
<evidence type="ECO:0000313" key="11">
    <source>
        <dbReference type="Proteomes" id="UP000271162"/>
    </source>
</evidence>
<comment type="subcellular location">
    <subcellularLocation>
        <location evidence="1">Membrane</location>
        <topology evidence="1">Multi-pass membrane protein</topology>
    </subcellularLocation>
</comment>
<dbReference type="InterPro" id="IPR003280">
    <property type="entry name" value="2pore_dom_K_chnl"/>
</dbReference>
<dbReference type="InterPro" id="IPR013099">
    <property type="entry name" value="K_chnl_dom"/>
</dbReference>
<accession>A0A0N4YSN4</accession>
<name>A0A0N4YSN4_NIPBR</name>